<accession>A0A075H7L4</accession>
<dbReference type="AlphaFoldDB" id="A0A075H7L4"/>
<dbReference type="EMBL" id="KF900875">
    <property type="protein sequence ID" value="AIF09878.1"/>
    <property type="molecule type" value="Genomic_DNA"/>
</dbReference>
<name>A0A075H7L4_9ARCH</name>
<sequence>MNGRLNVRLIVRARSNLKRYKQAAPAPQTFRLLRSRPRRRWSRRWRLALRNRPGTRKTLNVKKTPSFPESWGEQQWTSVGIRWLVGSRVRVFLKPFEGWKAK</sequence>
<evidence type="ECO:0000313" key="1">
    <source>
        <dbReference type="EMBL" id="AIF09878.1"/>
    </source>
</evidence>
<organism evidence="1">
    <name type="scientific">uncultured marine thaumarchaeote KM3_41_D11</name>
    <dbReference type="NCBI Taxonomy" id="1456145"/>
    <lineage>
        <taxon>Archaea</taxon>
        <taxon>Nitrososphaerota</taxon>
        <taxon>environmental samples</taxon>
    </lineage>
</organism>
<reference evidence="1" key="1">
    <citation type="journal article" date="2014" name="Genome Biol. Evol.">
        <title>Pangenome evidence for extensive interdomain horizontal transfer affecting lineage core and shell genes in uncultured planktonic thaumarchaeota and euryarchaeota.</title>
        <authorList>
            <person name="Deschamps P."/>
            <person name="Zivanovic Y."/>
            <person name="Moreira D."/>
            <person name="Rodriguez-Valera F."/>
            <person name="Lopez-Garcia P."/>
        </authorList>
    </citation>
    <scope>NUCLEOTIDE SEQUENCE</scope>
</reference>
<proteinExistence type="predicted"/>
<protein>
    <submittedName>
        <fullName evidence="1">Uncharacterized protein</fullName>
    </submittedName>
</protein>